<keyword evidence="3" id="KW-0227">DNA damage</keyword>
<accession>A0ABV0RG27</accession>
<keyword evidence="2" id="KW-0411">Iron-sulfur</keyword>
<comment type="caution">
    <text evidence="9">The sequence shown here is derived from an EMBL/GenBank/DDBJ whole genome shotgun (WGS) entry which is preliminary data.</text>
</comment>
<feature type="non-terminal residue" evidence="9">
    <location>
        <position position="1"/>
    </location>
</feature>
<keyword evidence="2" id="KW-0004">4Fe-4S</keyword>
<organism evidence="9 10">
    <name type="scientific">Xenoophorus captivus</name>
    <dbReference type="NCBI Taxonomy" id="1517983"/>
    <lineage>
        <taxon>Eukaryota</taxon>
        <taxon>Metazoa</taxon>
        <taxon>Chordata</taxon>
        <taxon>Craniata</taxon>
        <taxon>Vertebrata</taxon>
        <taxon>Euteleostomi</taxon>
        <taxon>Actinopterygii</taxon>
        <taxon>Neopterygii</taxon>
        <taxon>Teleostei</taxon>
        <taxon>Neoteleostei</taxon>
        <taxon>Acanthomorphata</taxon>
        <taxon>Ovalentaria</taxon>
        <taxon>Atherinomorphae</taxon>
        <taxon>Cyprinodontiformes</taxon>
        <taxon>Goodeidae</taxon>
        <taxon>Xenoophorus</taxon>
    </lineage>
</organism>
<sequence>AVPGSIRTAEHFVGFLRRFLEYLKARLRVQHVVQESAPQFLKDIFDKVCIDRKPLRSVLCLILTLVNTRSDLHES</sequence>
<name>A0ABV0RG27_9TELE</name>
<keyword evidence="9" id="KW-0347">Helicase</keyword>
<keyword evidence="9" id="KW-0378">Hydrolase</keyword>
<dbReference type="EC" id="5.6.2.3" evidence="6"/>
<keyword evidence="5" id="KW-0234">DNA repair</keyword>
<gene>
    <name evidence="9" type="primary">ERCC2_1</name>
    <name evidence="9" type="ORF">XENOCAPTIV_030068</name>
</gene>
<evidence type="ECO:0000259" key="8">
    <source>
        <dbReference type="Pfam" id="PF06777"/>
    </source>
</evidence>
<proteinExistence type="predicted"/>
<evidence type="ECO:0000313" key="9">
    <source>
        <dbReference type="EMBL" id="MEQ2206488.1"/>
    </source>
</evidence>
<keyword evidence="2" id="KW-0479">Metal-binding</keyword>
<evidence type="ECO:0000256" key="3">
    <source>
        <dbReference type="ARBA" id="ARBA00022763"/>
    </source>
</evidence>
<feature type="domain" description="Helical and beta-bridge" evidence="8">
    <location>
        <begin position="1"/>
        <end position="67"/>
    </location>
</feature>
<keyword evidence="2" id="KW-0408">Iron</keyword>
<dbReference type="Proteomes" id="UP001434883">
    <property type="component" value="Unassembled WGS sequence"/>
</dbReference>
<dbReference type="GO" id="GO:0004386">
    <property type="term" value="F:helicase activity"/>
    <property type="evidence" value="ECO:0007669"/>
    <property type="project" value="UniProtKB-KW"/>
</dbReference>
<comment type="cofactor">
    <cofactor evidence="1">
        <name>[4Fe-4S] cluster</name>
        <dbReference type="ChEBI" id="CHEBI:49883"/>
    </cofactor>
</comment>
<evidence type="ECO:0000256" key="5">
    <source>
        <dbReference type="ARBA" id="ARBA00023204"/>
    </source>
</evidence>
<evidence type="ECO:0000256" key="1">
    <source>
        <dbReference type="ARBA" id="ARBA00001966"/>
    </source>
</evidence>
<keyword evidence="4" id="KW-0238">DNA-binding</keyword>
<evidence type="ECO:0000256" key="7">
    <source>
        <dbReference type="ARBA" id="ARBA00048954"/>
    </source>
</evidence>
<dbReference type="Pfam" id="PF06777">
    <property type="entry name" value="HBB"/>
    <property type="match status" value="1"/>
</dbReference>
<evidence type="ECO:0000313" key="10">
    <source>
        <dbReference type="Proteomes" id="UP001434883"/>
    </source>
</evidence>
<evidence type="ECO:0000256" key="4">
    <source>
        <dbReference type="ARBA" id="ARBA00023125"/>
    </source>
</evidence>
<reference evidence="9 10" key="1">
    <citation type="submission" date="2021-06" db="EMBL/GenBank/DDBJ databases">
        <authorList>
            <person name="Palmer J.M."/>
        </authorList>
    </citation>
    <scope>NUCLEOTIDE SEQUENCE [LARGE SCALE GENOMIC DNA]</scope>
    <source>
        <strain evidence="9 10">XC_2019</strain>
        <tissue evidence="9">Muscle</tissue>
    </source>
</reference>
<dbReference type="InterPro" id="IPR010643">
    <property type="entry name" value="HBB"/>
</dbReference>
<dbReference type="EMBL" id="JAHRIN010042916">
    <property type="protein sequence ID" value="MEQ2206488.1"/>
    <property type="molecule type" value="Genomic_DNA"/>
</dbReference>
<evidence type="ECO:0000256" key="6">
    <source>
        <dbReference type="ARBA" id="ARBA00044969"/>
    </source>
</evidence>
<comment type="catalytic activity">
    <reaction evidence="7">
        <text>ATP + H2O = ADP + phosphate + H(+)</text>
        <dbReference type="Rhea" id="RHEA:13065"/>
        <dbReference type="ChEBI" id="CHEBI:15377"/>
        <dbReference type="ChEBI" id="CHEBI:15378"/>
        <dbReference type="ChEBI" id="CHEBI:30616"/>
        <dbReference type="ChEBI" id="CHEBI:43474"/>
        <dbReference type="ChEBI" id="CHEBI:456216"/>
        <dbReference type="EC" id="5.6.2.3"/>
    </reaction>
</comment>
<keyword evidence="10" id="KW-1185">Reference proteome</keyword>
<protein>
    <recommendedName>
        <fullName evidence="6">DNA 5'-3' helicase</fullName>
        <ecNumber evidence="6">5.6.2.3</ecNumber>
    </recommendedName>
</protein>
<keyword evidence="9" id="KW-0547">Nucleotide-binding</keyword>
<evidence type="ECO:0000256" key="2">
    <source>
        <dbReference type="ARBA" id="ARBA00022485"/>
    </source>
</evidence>
<keyword evidence="9" id="KW-0067">ATP-binding</keyword>